<dbReference type="EMBL" id="JARKNE010000007">
    <property type="protein sequence ID" value="KAK5819448.1"/>
    <property type="molecule type" value="Genomic_DNA"/>
</dbReference>
<organism evidence="1 2">
    <name type="scientific">Gossypium arboreum</name>
    <name type="common">Tree cotton</name>
    <name type="synonym">Gossypium nanking</name>
    <dbReference type="NCBI Taxonomy" id="29729"/>
    <lineage>
        <taxon>Eukaryota</taxon>
        <taxon>Viridiplantae</taxon>
        <taxon>Streptophyta</taxon>
        <taxon>Embryophyta</taxon>
        <taxon>Tracheophyta</taxon>
        <taxon>Spermatophyta</taxon>
        <taxon>Magnoliopsida</taxon>
        <taxon>eudicotyledons</taxon>
        <taxon>Gunneridae</taxon>
        <taxon>Pentapetalae</taxon>
        <taxon>rosids</taxon>
        <taxon>malvids</taxon>
        <taxon>Malvales</taxon>
        <taxon>Malvaceae</taxon>
        <taxon>Malvoideae</taxon>
        <taxon>Gossypium</taxon>
    </lineage>
</organism>
<keyword evidence="2" id="KW-1185">Reference proteome</keyword>
<evidence type="ECO:0000313" key="1">
    <source>
        <dbReference type="EMBL" id="KAK5819448.1"/>
    </source>
</evidence>
<accession>A0ABR0PDY9</accession>
<dbReference type="Proteomes" id="UP001358586">
    <property type="component" value="Chromosome 7"/>
</dbReference>
<comment type="caution">
    <text evidence="1">The sequence shown here is derived from an EMBL/GenBank/DDBJ whole genome shotgun (WGS) entry which is preliminary data.</text>
</comment>
<proteinExistence type="predicted"/>
<protein>
    <submittedName>
        <fullName evidence="1">Uncharacterized protein</fullName>
    </submittedName>
</protein>
<name>A0ABR0PDY9_GOSAR</name>
<sequence length="81" mass="9753">MADEREIGSFQTYIFDDHHGWHIIWIMEYKNGDGSIWTVISGVNLDEICFHFSFSESFYDWFNAICLFSWHMVEVVTREKH</sequence>
<gene>
    <name evidence="1" type="ORF">PVK06_024449</name>
</gene>
<evidence type="ECO:0000313" key="2">
    <source>
        <dbReference type="Proteomes" id="UP001358586"/>
    </source>
</evidence>
<reference evidence="1 2" key="1">
    <citation type="submission" date="2023-03" db="EMBL/GenBank/DDBJ databases">
        <title>WGS of Gossypium arboreum.</title>
        <authorList>
            <person name="Yu D."/>
        </authorList>
    </citation>
    <scope>NUCLEOTIDE SEQUENCE [LARGE SCALE GENOMIC DNA]</scope>
    <source>
        <tissue evidence="1">Leaf</tissue>
    </source>
</reference>